<dbReference type="EMBL" id="UJYZ02000010">
    <property type="protein sequence ID" value="VVJ80648.1"/>
    <property type="molecule type" value="Genomic_DNA"/>
</dbReference>
<dbReference type="PANTHER" id="PTHR43451:SF1">
    <property type="entry name" value="ACETYLTRANSFERASE"/>
    <property type="match status" value="1"/>
</dbReference>
<evidence type="ECO:0000259" key="1">
    <source>
        <dbReference type="PROSITE" id="PS51186"/>
    </source>
</evidence>
<dbReference type="GO" id="GO:0016747">
    <property type="term" value="F:acyltransferase activity, transferring groups other than amino-acyl groups"/>
    <property type="evidence" value="ECO:0007669"/>
    <property type="project" value="InterPro"/>
</dbReference>
<evidence type="ECO:0000313" key="5">
    <source>
        <dbReference type="Proteomes" id="UP000259400"/>
    </source>
</evidence>
<organism evidence="2 4">
    <name type="scientific">Klebsiella quasivariicola</name>
    <dbReference type="NCBI Taxonomy" id="2026240"/>
    <lineage>
        <taxon>Bacteria</taxon>
        <taxon>Pseudomonadati</taxon>
        <taxon>Pseudomonadota</taxon>
        <taxon>Gammaproteobacteria</taxon>
        <taxon>Enterobacterales</taxon>
        <taxon>Enterobacteriaceae</taxon>
        <taxon>Klebsiella/Raoultella group</taxon>
        <taxon>Klebsiella</taxon>
        <taxon>Klebsiella pneumoniae complex</taxon>
    </lineage>
</organism>
<dbReference type="Pfam" id="PF13673">
    <property type="entry name" value="Acetyltransf_10"/>
    <property type="match status" value="1"/>
</dbReference>
<dbReference type="SUPFAM" id="SSF55729">
    <property type="entry name" value="Acyl-CoA N-acyltransferases (Nat)"/>
    <property type="match status" value="1"/>
</dbReference>
<dbReference type="AlphaFoldDB" id="A0A223UFM9"/>
<dbReference type="Proteomes" id="UP000259400">
    <property type="component" value="Unassembled WGS sequence"/>
</dbReference>
<reference evidence="2 4" key="1">
    <citation type="submission" date="2018-08" db="EMBL/GenBank/DDBJ databases">
        <authorList>
            <consortium name="Pathogen Informatics"/>
        </authorList>
    </citation>
    <scope>NUCLEOTIDE SEQUENCE [LARGE SCALE GENOMIC DNA]</scope>
    <source>
        <strain evidence="3 5">EuSCAPE_IL010</strain>
        <strain evidence="2 4">EuSCAPE_IT371</strain>
    </source>
</reference>
<feature type="domain" description="N-acetyltransferase" evidence="1">
    <location>
        <begin position="1"/>
        <end position="148"/>
    </location>
</feature>
<dbReference type="Gene3D" id="3.40.630.30">
    <property type="match status" value="1"/>
</dbReference>
<evidence type="ECO:0000313" key="2">
    <source>
        <dbReference type="EMBL" id="SXD95837.1"/>
    </source>
</evidence>
<dbReference type="PANTHER" id="PTHR43451">
    <property type="entry name" value="ACETYLTRANSFERASE (GNAT) FAMILY PROTEIN"/>
    <property type="match status" value="1"/>
</dbReference>
<dbReference type="CDD" id="cd04301">
    <property type="entry name" value="NAT_SF"/>
    <property type="match status" value="1"/>
</dbReference>
<dbReference type="InterPro" id="IPR000182">
    <property type="entry name" value="GNAT_dom"/>
</dbReference>
<dbReference type="NCBIfam" id="NF007338">
    <property type="entry name" value="PRK09831.1"/>
    <property type="match status" value="1"/>
</dbReference>
<dbReference type="PROSITE" id="PS51186">
    <property type="entry name" value="GNAT"/>
    <property type="match status" value="1"/>
</dbReference>
<dbReference type="EMBL" id="UJZG01000007">
    <property type="protein sequence ID" value="SXD95837.1"/>
    <property type="molecule type" value="Genomic_DNA"/>
</dbReference>
<proteinExistence type="predicted"/>
<dbReference type="InterPro" id="IPR052564">
    <property type="entry name" value="N-acetyltrans/Recomb-assoc"/>
</dbReference>
<evidence type="ECO:0000313" key="3">
    <source>
        <dbReference type="EMBL" id="VVJ80648.1"/>
    </source>
</evidence>
<dbReference type="InterPro" id="IPR016181">
    <property type="entry name" value="Acyl_CoA_acyltransferase"/>
</dbReference>
<evidence type="ECO:0000313" key="4">
    <source>
        <dbReference type="Proteomes" id="UP000257712"/>
    </source>
</evidence>
<sequence length="150" mass="16748">MDIRAYRDSDLSLLCQIFLRAVRETASRDYTPAQIAAWAQVDETRWRQKLADSIGRVAVVNSQPVGFITAIGTHIDLLFVSPDHARQGIGGALIEALCAQYPEQILTVDASITAKPCFTAHGFDVVAEQRVAARGEWFINYRMEKRVALR</sequence>
<protein>
    <submittedName>
        <fullName evidence="2">Acetyltransferase YafP</fullName>
    </submittedName>
    <submittedName>
        <fullName evidence="3">Acyltransferase</fullName>
    </submittedName>
</protein>
<dbReference type="RefSeq" id="WP_080897022.1">
    <property type="nucleotide sequence ID" value="NZ_CAAHGB010000003.1"/>
</dbReference>
<accession>A0A223UFM9</accession>
<dbReference type="KEGG" id="kqv:B8P98_22355"/>
<gene>
    <name evidence="3" type="ORF">SAMEA3538468_02555</name>
    <name evidence="2" type="ORF">SAMEA3538780_02694</name>
</gene>
<accession>A0A6C2VKF4</accession>
<name>A0A223UFM9_9ENTR</name>
<keyword evidence="5" id="KW-1185">Reference proteome</keyword>
<dbReference type="GeneID" id="69756944"/>
<keyword evidence="2" id="KW-0808">Transferase</keyword>
<dbReference type="Proteomes" id="UP000257712">
    <property type="component" value="Unassembled WGS sequence"/>
</dbReference>
<comment type="caution">
    <text evidence="2">The sequence shown here is derived from an EMBL/GenBank/DDBJ whole genome shotgun (WGS) entry which is preliminary data.</text>
</comment>
<keyword evidence="3" id="KW-0012">Acyltransferase</keyword>